<evidence type="ECO:0000259" key="8">
    <source>
        <dbReference type="PROSITE" id="PS50198"/>
    </source>
</evidence>
<protein>
    <recommendedName>
        <fullName evidence="2">peptidylprolyl isomerase</fullName>
        <ecNumber evidence="2">5.2.1.8</ecNumber>
    </recommendedName>
</protein>
<feature type="domain" description="PpiC" evidence="8">
    <location>
        <begin position="197"/>
        <end position="286"/>
    </location>
</feature>
<dbReference type="PROSITE" id="PS50198">
    <property type="entry name" value="PPIC_PPIASE_2"/>
    <property type="match status" value="1"/>
</dbReference>
<dbReference type="EC" id="5.2.1.8" evidence="2"/>
<keyword evidence="10" id="KW-1185">Reference proteome</keyword>
<dbReference type="InterPro" id="IPR023090">
    <property type="entry name" value="UPF0702_alpha/beta_dom_sf"/>
</dbReference>
<dbReference type="SUPFAM" id="SSF54534">
    <property type="entry name" value="FKBP-like"/>
    <property type="match status" value="1"/>
</dbReference>
<feature type="chain" id="PRO_5002870442" description="peptidylprolyl isomerase" evidence="7">
    <location>
        <begin position="24"/>
        <end position="332"/>
    </location>
</feature>
<keyword evidence="5 6" id="KW-0413">Isomerase</keyword>
<reference evidence="9 10" key="1">
    <citation type="journal article" date="2009" name="PLoS ONE">
        <title>Genome analysis of the anaerobic thermohalophilic bacterium Halothermothrix orenii.</title>
        <authorList>
            <person name="Mavromatis K."/>
            <person name="Ivanova N."/>
            <person name="Anderson I."/>
            <person name="Lykidis A."/>
            <person name="Hooper S.D."/>
            <person name="Sun H."/>
            <person name="Kunin V."/>
            <person name="Lapidus A."/>
            <person name="Hugenholtz P."/>
            <person name="Patel B."/>
            <person name="Kyrpides N.C."/>
        </authorList>
    </citation>
    <scope>NUCLEOTIDE SEQUENCE [LARGE SCALE GENOMIC DNA]</scope>
    <source>
        <strain evidence="10">H 168 / OCM 544 / DSM 9562</strain>
    </source>
</reference>
<dbReference type="Pfam" id="PF13624">
    <property type="entry name" value="SurA_N_3"/>
    <property type="match status" value="1"/>
</dbReference>
<dbReference type="AlphaFoldDB" id="B8D007"/>
<dbReference type="HOGENOM" id="CLU_034646_5_2_9"/>
<evidence type="ECO:0000313" key="10">
    <source>
        <dbReference type="Proteomes" id="UP000000719"/>
    </source>
</evidence>
<evidence type="ECO:0000256" key="5">
    <source>
        <dbReference type="ARBA" id="ARBA00023235"/>
    </source>
</evidence>
<dbReference type="KEGG" id="hor:Hore_21140"/>
<organism evidence="9 10">
    <name type="scientific">Halothermothrix orenii (strain H 168 / OCM 544 / DSM 9562)</name>
    <dbReference type="NCBI Taxonomy" id="373903"/>
    <lineage>
        <taxon>Bacteria</taxon>
        <taxon>Bacillati</taxon>
        <taxon>Bacillota</taxon>
        <taxon>Clostridia</taxon>
        <taxon>Halanaerobiales</taxon>
        <taxon>Halothermotrichaceae</taxon>
        <taxon>Halothermothrix</taxon>
    </lineage>
</organism>
<dbReference type="InterPro" id="IPR046357">
    <property type="entry name" value="PPIase_dom_sf"/>
</dbReference>
<dbReference type="PANTHER" id="PTHR47245">
    <property type="entry name" value="PEPTIDYLPROLYL ISOMERASE"/>
    <property type="match status" value="1"/>
</dbReference>
<evidence type="ECO:0000256" key="3">
    <source>
        <dbReference type="ARBA" id="ARBA00022729"/>
    </source>
</evidence>
<evidence type="ECO:0000256" key="2">
    <source>
        <dbReference type="ARBA" id="ARBA00013194"/>
    </source>
</evidence>
<comment type="catalytic activity">
    <reaction evidence="1">
        <text>[protein]-peptidylproline (omega=180) = [protein]-peptidylproline (omega=0)</text>
        <dbReference type="Rhea" id="RHEA:16237"/>
        <dbReference type="Rhea" id="RHEA-COMP:10747"/>
        <dbReference type="Rhea" id="RHEA-COMP:10748"/>
        <dbReference type="ChEBI" id="CHEBI:83833"/>
        <dbReference type="ChEBI" id="CHEBI:83834"/>
        <dbReference type="EC" id="5.2.1.8"/>
    </reaction>
</comment>
<dbReference type="EMBL" id="CP001098">
    <property type="protein sequence ID" value="ACL70859.1"/>
    <property type="molecule type" value="Genomic_DNA"/>
</dbReference>
<dbReference type="STRING" id="373903.Hore_21140"/>
<keyword evidence="4 6" id="KW-0697">Rotamase</keyword>
<dbReference type="RefSeq" id="WP_015923828.1">
    <property type="nucleotide sequence ID" value="NC_011899.1"/>
</dbReference>
<dbReference type="OrthoDB" id="14196at2"/>
<dbReference type="PANTHER" id="PTHR47245:SF1">
    <property type="entry name" value="FOLDASE PROTEIN PRSA"/>
    <property type="match status" value="1"/>
</dbReference>
<dbReference type="Gene3D" id="1.10.8.1040">
    <property type="match status" value="1"/>
</dbReference>
<dbReference type="SUPFAM" id="SSF109998">
    <property type="entry name" value="Triger factor/SurA peptide-binding domain-like"/>
    <property type="match status" value="1"/>
</dbReference>
<sequence>MRFRRSVFLFLALVLVISFSVLAEDKVEKTDNIAAVVDGKEITISEVDEYARTRDVIMQLYQANGEFTQLILSTEAGNELINEYRKLKLDELITRELLIKEAKNQGINVSKEEMDKIFNEQIEMVKQKNNINEEQLLQALNQQGIESLDQYKNLFFEQNGDLLLINKLREKVMEDVSVEESAVREYYDNNKENFKHGTQIKARHILVETEKEAREILNELENGADFGEMAKEYSTGPSSKNGGDLGYFGKGRMVPEFEEAAFALKVGQISDPVKTQYGYHIIKVEDKVEEGITPFDEVKDKIKNNLLQQKQQTAWNNFLKELRDKAEIEIKL</sequence>
<accession>B8D007</accession>
<dbReference type="Pfam" id="PF13616">
    <property type="entry name" value="Rotamase_3"/>
    <property type="match status" value="1"/>
</dbReference>
<dbReference type="InterPro" id="IPR000297">
    <property type="entry name" value="PPIase_PpiC"/>
</dbReference>
<evidence type="ECO:0000256" key="7">
    <source>
        <dbReference type="SAM" id="SignalP"/>
    </source>
</evidence>
<evidence type="ECO:0000256" key="1">
    <source>
        <dbReference type="ARBA" id="ARBA00000971"/>
    </source>
</evidence>
<dbReference type="eggNOG" id="COG0760">
    <property type="taxonomic scope" value="Bacteria"/>
</dbReference>
<proteinExistence type="predicted"/>
<evidence type="ECO:0000313" key="9">
    <source>
        <dbReference type="EMBL" id="ACL70859.1"/>
    </source>
</evidence>
<evidence type="ECO:0000256" key="4">
    <source>
        <dbReference type="ARBA" id="ARBA00023110"/>
    </source>
</evidence>
<gene>
    <name evidence="9" type="ordered locus">Hore_21140</name>
</gene>
<dbReference type="GO" id="GO:0003755">
    <property type="term" value="F:peptidyl-prolyl cis-trans isomerase activity"/>
    <property type="evidence" value="ECO:0007669"/>
    <property type="project" value="UniProtKB-KW"/>
</dbReference>
<dbReference type="Gene3D" id="3.10.50.40">
    <property type="match status" value="1"/>
</dbReference>
<name>B8D007_HALOH</name>
<evidence type="ECO:0000256" key="6">
    <source>
        <dbReference type="PROSITE-ProRule" id="PRU00278"/>
    </source>
</evidence>
<dbReference type="Proteomes" id="UP000000719">
    <property type="component" value="Chromosome"/>
</dbReference>
<dbReference type="InterPro" id="IPR050245">
    <property type="entry name" value="PrsA_foldase"/>
</dbReference>
<keyword evidence="3 7" id="KW-0732">Signal</keyword>
<feature type="signal peptide" evidence="7">
    <location>
        <begin position="1"/>
        <end position="23"/>
    </location>
</feature>
<dbReference type="Gene3D" id="3.30.240.20">
    <property type="entry name" value="bsu07140 like domains"/>
    <property type="match status" value="1"/>
</dbReference>
<dbReference type="InterPro" id="IPR027304">
    <property type="entry name" value="Trigger_fact/SurA_dom_sf"/>
</dbReference>